<organism evidence="12 13">
    <name type="scientific">Paradesertivirga mongoliensis</name>
    <dbReference type="NCBI Taxonomy" id="2100740"/>
    <lineage>
        <taxon>Bacteria</taxon>
        <taxon>Pseudomonadati</taxon>
        <taxon>Bacteroidota</taxon>
        <taxon>Sphingobacteriia</taxon>
        <taxon>Sphingobacteriales</taxon>
        <taxon>Sphingobacteriaceae</taxon>
        <taxon>Paradesertivirga</taxon>
    </lineage>
</organism>
<evidence type="ECO:0000313" key="12">
    <source>
        <dbReference type="EMBL" id="MFD2160770.1"/>
    </source>
</evidence>
<dbReference type="Gene3D" id="3.10.520.10">
    <property type="entry name" value="ApbE-like domains"/>
    <property type="match status" value="1"/>
</dbReference>
<dbReference type="Pfam" id="PF02424">
    <property type="entry name" value="ApbE"/>
    <property type="match status" value="1"/>
</dbReference>
<dbReference type="PIRSF" id="PIRSF006268">
    <property type="entry name" value="ApbE"/>
    <property type="match status" value="1"/>
</dbReference>
<keyword evidence="5 11" id="KW-0808">Transferase</keyword>
<comment type="similarity">
    <text evidence="11">Belongs to the ApbE family.</text>
</comment>
<keyword evidence="8 11" id="KW-0460">Magnesium</keyword>
<accession>A0ABW4ZFJ0</accession>
<dbReference type="EMBL" id="JBHUHZ010000001">
    <property type="protein sequence ID" value="MFD2160770.1"/>
    <property type="molecule type" value="Genomic_DNA"/>
</dbReference>
<evidence type="ECO:0000256" key="11">
    <source>
        <dbReference type="PIRNR" id="PIRNR006268"/>
    </source>
</evidence>
<dbReference type="InterPro" id="IPR024932">
    <property type="entry name" value="ApbE"/>
</dbReference>
<evidence type="ECO:0000256" key="1">
    <source>
        <dbReference type="ARBA" id="ARBA00001946"/>
    </source>
</evidence>
<keyword evidence="4 11" id="KW-0285">Flavoprotein</keyword>
<reference evidence="13" key="1">
    <citation type="journal article" date="2019" name="Int. J. Syst. Evol. Microbiol.">
        <title>The Global Catalogue of Microorganisms (GCM) 10K type strain sequencing project: providing services to taxonomists for standard genome sequencing and annotation.</title>
        <authorList>
            <consortium name="The Broad Institute Genomics Platform"/>
            <consortium name="The Broad Institute Genome Sequencing Center for Infectious Disease"/>
            <person name="Wu L."/>
            <person name="Ma J."/>
        </authorList>
    </citation>
    <scope>NUCLEOTIDE SEQUENCE [LARGE SCALE GENOMIC DNA]</scope>
    <source>
        <strain evidence="13">KCTC 42217</strain>
    </source>
</reference>
<keyword evidence="6 11" id="KW-0479">Metal-binding</keyword>
<dbReference type="PANTHER" id="PTHR30040:SF2">
    <property type="entry name" value="FAD:PROTEIN FMN TRANSFERASE"/>
    <property type="match status" value="1"/>
</dbReference>
<name>A0ABW4ZFJ0_9SPHI</name>
<comment type="catalytic activity">
    <reaction evidence="10 11">
        <text>L-threonyl-[protein] + FAD = FMN-L-threonyl-[protein] + AMP + H(+)</text>
        <dbReference type="Rhea" id="RHEA:36847"/>
        <dbReference type="Rhea" id="RHEA-COMP:11060"/>
        <dbReference type="Rhea" id="RHEA-COMP:11061"/>
        <dbReference type="ChEBI" id="CHEBI:15378"/>
        <dbReference type="ChEBI" id="CHEBI:30013"/>
        <dbReference type="ChEBI" id="CHEBI:57692"/>
        <dbReference type="ChEBI" id="CHEBI:74257"/>
        <dbReference type="ChEBI" id="CHEBI:456215"/>
        <dbReference type="EC" id="2.7.1.180"/>
    </reaction>
</comment>
<evidence type="ECO:0000256" key="3">
    <source>
        <dbReference type="ARBA" id="ARBA00016337"/>
    </source>
</evidence>
<evidence type="ECO:0000256" key="4">
    <source>
        <dbReference type="ARBA" id="ARBA00022630"/>
    </source>
</evidence>
<protein>
    <recommendedName>
        <fullName evidence="3 11">FAD:protein FMN transferase</fullName>
        <ecNumber evidence="2 11">2.7.1.180</ecNumber>
    </recommendedName>
    <alternativeName>
        <fullName evidence="9 11">Flavin transferase</fullName>
    </alternativeName>
</protein>
<dbReference type="Proteomes" id="UP001597387">
    <property type="component" value="Unassembled WGS sequence"/>
</dbReference>
<evidence type="ECO:0000256" key="6">
    <source>
        <dbReference type="ARBA" id="ARBA00022723"/>
    </source>
</evidence>
<dbReference type="PANTHER" id="PTHR30040">
    <property type="entry name" value="THIAMINE BIOSYNTHESIS LIPOPROTEIN APBE"/>
    <property type="match status" value="1"/>
</dbReference>
<evidence type="ECO:0000256" key="9">
    <source>
        <dbReference type="ARBA" id="ARBA00031306"/>
    </source>
</evidence>
<gene>
    <name evidence="12" type="ORF">ACFSJU_00050</name>
</gene>
<evidence type="ECO:0000256" key="5">
    <source>
        <dbReference type="ARBA" id="ARBA00022679"/>
    </source>
</evidence>
<dbReference type="GO" id="GO:0016740">
    <property type="term" value="F:transferase activity"/>
    <property type="evidence" value="ECO:0007669"/>
    <property type="project" value="UniProtKB-KW"/>
</dbReference>
<evidence type="ECO:0000313" key="13">
    <source>
        <dbReference type="Proteomes" id="UP001597387"/>
    </source>
</evidence>
<sequence length="340" mass="37947">MRGLRWRDSCLILFIIAVFISLTSFNYRQPLKRYQLSGFAQGTTWQLSYYASDSVILKSSIDSILLEIDNSMSLYKPNSLISQFNMSVKGIKLDSHFKKVMEKSFSISKETDGVFDVTVKPLVQAWGFGAKASNKTPAAAEIVNALACVGFRKLELKDDSLVKSKSCLEVDLNGIAQGYTVDVLSQFLEMHAINNYLVELGGEIRVKGIKSDGSGFKIGIESPEEHENTSMKKIITLNDGAITTSGNYRQYKTHGNKKVSHLINSRTGYPIDNEMISVTVWARDAITADGFDNVFMNMGMKKSLSFLEGRTDMAAYFIYLKEDKSIADTSSAGFYKFFNN</sequence>
<proteinExistence type="inferred from homology"/>
<comment type="caution">
    <text evidence="12">The sequence shown here is derived from an EMBL/GenBank/DDBJ whole genome shotgun (WGS) entry which is preliminary data.</text>
</comment>
<dbReference type="EC" id="2.7.1.180" evidence="2 11"/>
<keyword evidence="7 11" id="KW-0274">FAD</keyword>
<dbReference type="InterPro" id="IPR003374">
    <property type="entry name" value="ApbE-like_sf"/>
</dbReference>
<evidence type="ECO:0000256" key="2">
    <source>
        <dbReference type="ARBA" id="ARBA00011955"/>
    </source>
</evidence>
<evidence type="ECO:0000256" key="8">
    <source>
        <dbReference type="ARBA" id="ARBA00022842"/>
    </source>
</evidence>
<dbReference type="SUPFAM" id="SSF143631">
    <property type="entry name" value="ApbE-like"/>
    <property type="match status" value="1"/>
</dbReference>
<evidence type="ECO:0000256" key="7">
    <source>
        <dbReference type="ARBA" id="ARBA00022827"/>
    </source>
</evidence>
<dbReference type="RefSeq" id="WP_255901998.1">
    <property type="nucleotide sequence ID" value="NZ_JAFMZO010000002.1"/>
</dbReference>
<evidence type="ECO:0000256" key="10">
    <source>
        <dbReference type="ARBA" id="ARBA00048540"/>
    </source>
</evidence>
<keyword evidence="13" id="KW-1185">Reference proteome</keyword>
<comment type="cofactor">
    <cofactor evidence="1">
        <name>Mg(2+)</name>
        <dbReference type="ChEBI" id="CHEBI:18420"/>
    </cofactor>
</comment>